<dbReference type="InterPro" id="IPR039537">
    <property type="entry name" value="Retrotran_Ty1/copia-like"/>
</dbReference>
<dbReference type="GO" id="GO:0008270">
    <property type="term" value="F:zinc ion binding"/>
    <property type="evidence" value="ECO:0007669"/>
    <property type="project" value="UniProtKB-KW"/>
</dbReference>
<dbReference type="EMBL" id="JACGWL010000003">
    <property type="protein sequence ID" value="KAK4406360.1"/>
    <property type="molecule type" value="Genomic_DNA"/>
</dbReference>
<evidence type="ECO:0000313" key="4">
    <source>
        <dbReference type="Proteomes" id="UP001289374"/>
    </source>
</evidence>
<feature type="domain" description="CCHC-type" evidence="2">
    <location>
        <begin position="60"/>
        <end position="73"/>
    </location>
</feature>
<accession>A0AAE1X6U1</accession>
<dbReference type="Gene3D" id="4.10.60.10">
    <property type="entry name" value="Zinc finger, CCHC-type"/>
    <property type="match status" value="1"/>
</dbReference>
<protein>
    <recommendedName>
        <fullName evidence="2">CCHC-type domain-containing protein</fullName>
    </recommendedName>
</protein>
<evidence type="ECO:0000256" key="1">
    <source>
        <dbReference type="PROSITE-ProRule" id="PRU00047"/>
    </source>
</evidence>
<reference evidence="3" key="1">
    <citation type="submission" date="2020-06" db="EMBL/GenBank/DDBJ databases">
        <authorList>
            <person name="Li T."/>
            <person name="Hu X."/>
            <person name="Zhang T."/>
            <person name="Song X."/>
            <person name="Zhang H."/>
            <person name="Dai N."/>
            <person name="Sheng W."/>
            <person name="Hou X."/>
            <person name="Wei L."/>
        </authorList>
    </citation>
    <scope>NUCLEOTIDE SEQUENCE</scope>
    <source>
        <strain evidence="3">K16</strain>
        <tissue evidence="3">Leaf</tissue>
    </source>
</reference>
<evidence type="ECO:0000259" key="2">
    <source>
        <dbReference type="PROSITE" id="PS50158"/>
    </source>
</evidence>
<dbReference type="PANTHER" id="PTHR42648:SF27">
    <property type="entry name" value="RNA-DIRECTED DNA POLYMERASE"/>
    <property type="match status" value="1"/>
</dbReference>
<keyword evidence="4" id="KW-1185">Reference proteome</keyword>
<dbReference type="Proteomes" id="UP001289374">
    <property type="component" value="Unassembled WGS sequence"/>
</dbReference>
<keyword evidence="1" id="KW-0862">Zinc</keyword>
<reference evidence="3" key="2">
    <citation type="journal article" date="2024" name="Plant">
        <title>Genomic evolution and insights into agronomic trait innovations of Sesamum species.</title>
        <authorList>
            <person name="Miao H."/>
            <person name="Wang L."/>
            <person name="Qu L."/>
            <person name="Liu H."/>
            <person name="Sun Y."/>
            <person name="Le M."/>
            <person name="Wang Q."/>
            <person name="Wei S."/>
            <person name="Zheng Y."/>
            <person name="Lin W."/>
            <person name="Duan Y."/>
            <person name="Cao H."/>
            <person name="Xiong S."/>
            <person name="Wang X."/>
            <person name="Wei L."/>
            <person name="Li C."/>
            <person name="Ma Q."/>
            <person name="Ju M."/>
            <person name="Zhao R."/>
            <person name="Li G."/>
            <person name="Mu C."/>
            <person name="Tian Q."/>
            <person name="Mei H."/>
            <person name="Zhang T."/>
            <person name="Gao T."/>
            <person name="Zhang H."/>
        </authorList>
    </citation>
    <scope>NUCLEOTIDE SEQUENCE</scope>
    <source>
        <strain evidence="3">K16</strain>
    </source>
</reference>
<dbReference type="PANTHER" id="PTHR42648">
    <property type="entry name" value="TRANSPOSASE, PUTATIVE-RELATED"/>
    <property type="match status" value="1"/>
</dbReference>
<dbReference type="InterPro" id="IPR001878">
    <property type="entry name" value="Znf_CCHC"/>
</dbReference>
<dbReference type="Gene3D" id="3.30.420.10">
    <property type="entry name" value="Ribonuclease H-like superfamily/Ribonuclease H"/>
    <property type="match status" value="1"/>
</dbReference>
<dbReference type="InterPro" id="IPR036875">
    <property type="entry name" value="Znf_CCHC_sf"/>
</dbReference>
<dbReference type="SUPFAM" id="SSF53098">
    <property type="entry name" value="Ribonuclease H-like"/>
    <property type="match status" value="1"/>
</dbReference>
<dbReference type="GO" id="GO:0003676">
    <property type="term" value="F:nucleic acid binding"/>
    <property type="evidence" value="ECO:0007669"/>
    <property type="project" value="InterPro"/>
</dbReference>
<dbReference type="AlphaFoldDB" id="A0AAE1X6U1"/>
<dbReference type="PROSITE" id="PS50158">
    <property type="entry name" value="ZF_CCHC"/>
    <property type="match status" value="1"/>
</dbReference>
<organism evidence="3 4">
    <name type="scientific">Sesamum angolense</name>
    <dbReference type="NCBI Taxonomy" id="2727404"/>
    <lineage>
        <taxon>Eukaryota</taxon>
        <taxon>Viridiplantae</taxon>
        <taxon>Streptophyta</taxon>
        <taxon>Embryophyta</taxon>
        <taxon>Tracheophyta</taxon>
        <taxon>Spermatophyta</taxon>
        <taxon>Magnoliopsida</taxon>
        <taxon>eudicotyledons</taxon>
        <taxon>Gunneridae</taxon>
        <taxon>Pentapetalae</taxon>
        <taxon>asterids</taxon>
        <taxon>lamiids</taxon>
        <taxon>Lamiales</taxon>
        <taxon>Pedaliaceae</taxon>
        <taxon>Sesamum</taxon>
    </lineage>
</organism>
<name>A0AAE1X6U1_9LAMI</name>
<dbReference type="SUPFAM" id="SSF57756">
    <property type="entry name" value="Retrovirus zinc finger-like domains"/>
    <property type="match status" value="1"/>
</dbReference>
<gene>
    <name evidence="3" type="ORF">Sango_0642500</name>
</gene>
<keyword evidence="1" id="KW-0863">Zinc-finger</keyword>
<keyword evidence="1" id="KW-0479">Metal-binding</keyword>
<proteinExistence type="predicted"/>
<comment type="caution">
    <text evidence="3">The sequence shown here is derived from an EMBL/GenBank/DDBJ whole genome shotgun (WGS) entry which is preliminary data.</text>
</comment>
<sequence>MKVVYAILDRHTRKRKKDKTKAKVVLTVKDAKSAPIAPVGIGKEKRKMGTLQQSRANNICTHCHEKGHWKRDCHKLPPKIKRSEESKSLEIDNLDNLPSLNIYGPLNTQGRGGFSYFIIFTDDHSQYGYVYLMRYKSEAFVRFKEFRLEVKNQTGHKIKTLQLDRGGEYLSGTSEAPQSNAGTSSVPTVSTDNVLILHRSARVPQPLERPDLWQKDILSDLESILRNLFTHSHGQVHTDFAFRSSVRLCTMRMHHIQRGDVVFGRGWCYHGLRGLASKFVWSWLTSAKPPRSRQCASSRAWSRSFASISSLLSVIPSSSSFLIKDRERATWFAPSSPETSQLATWTTTCNSIYAPLHELFFVVALYEPHEFVLKRHLVREKSWVYKPFKLLVCNQYGKFAYVISPPNEGGLGGAHNIVLTDSAMLMSSKNKIEKFVL</sequence>
<dbReference type="InterPro" id="IPR012337">
    <property type="entry name" value="RNaseH-like_sf"/>
</dbReference>
<dbReference type="InterPro" id="IPR036397">
    <property type="entry name" value="RNaseH_sf"/>
</dbReference>
<evidence type="ECO:0000313" key="3">
    <source>
        <dbReference type="EMBL" id="KAK4406360.1"/>
    </source>
</evidence>